<dbReference type="InterPro" id="IPR011991">
    <property type="entry name" value="ArsR-like_HTH"/>
</dbReference>
<protein>
    <submittedName>
        <fullName evidence="1">Helix-turn-helix domain-containing protein</fullName>
    </submittedName>
</protein>
<dbReference type="Proteomes" id="UP001139971">
    <property type="component" value="Unassembled WGS sequence"/>
</dbReference>
<sequence>MLDIHVIDDPATAAVALEPTRSRILSELAEPASAATLAARVGLARQKVNYHLNALEAHGLVRLADERKWGGLTERLLVATAASYIVSPDALGPAAADPKREVDRLSASYLIALGARIIREVSDLVRRAPKADKRLATLAADTEIRFRSAADRAAFTRELTEAIAQLASKYHDDAAPGGRPHRLVVVAHPLPQPSESKEPS</sequence>
<proteinExistence type="predicted"/>
<dbReference type="Gene3D" id="1.10.10.10">
    <property type="entry name" value="Winged helix-like DNA-binding domain superfamily/Winged helix DNA-binding domain"/>
    <property type="match status" value="1"/>
</dbReference>
<dbReference type="SUPFAM" id="SSF46785">
    <property type="entry name" value="Winged helix' DNA-binding domain"/>
    <property type="match status" value="1"/>
</dbReference>
<evidence type="ECO:0000313" key="2">
    <source>
        <dbReference type="Proteomes" id="UP001139971"/>
    </source>
</evidence>
<dbReference type="RefSeq" id="WP_263541604.1">
    <property type="nucleotide sequence ID" value="NZ_JAOVZO020000018.1"/>
</dbReference>
<dbReference type="InterPro" id="IPR036390">
    <property type="entry name" value="WH_DNA-bd_sf"/>
</dbReference>
<evidence type="ECO:0000313" key="1">
    <source>
        <dbReference type="EMBL" id="MDC8013961.1"/>
    </source>
</evidence>
<organism evidence="1 2">
    <name type="scientific">Tahibacter soli</name>
    <dbReference type="NCBI Taxonomy" id="2983605"/>
    <lineage>
        <taxon>Bacteria</taxon>
        <taxon>Pseudomonadati</taxon>
        <taxon>Pseudomonadota</taxon>
        <taxon>Gammaproteobacteria</taxon>
        <taxon>Lysobacterales</taxon>
        <taxon>Rhodanobacteraceae</taxon>
        <taxon>Tahibacter</taxon>
    </lineage>
</organism>
<dbReference type="InterPro" id="IPR036388">
    <property type="entry name" value="WH-like_DNA-bd_sf"/>
</dbReference>
<dbReference type="Pfam" id="PF12840">
    <property type="entry name" value="HTH_20"/>
    <property type="match status" value="1"/>
</dbReference>
<gene>
    <name evidence="1" type="ORF">OD750_015565</name>
</gene>
<keyword evidence="2" id="KW-1185">Reference proteome</keyword>
<name>A0A9X4BIG7_9GAMM</name>
<dbReference type="GO" id="GO:0006355">
    <property type="term" value="P:regulation of DNA-templated transcription"/>
    <property type="evidence" value="ECO:0007669"/>
    <property type="project" value="UniProtKB-ARBA"/>
</dbReference>
<dbReference type="EMBL" id="JAOVZO020000018">
    <property type="protein sequence ID" value="MDC8013961.1"/>
    <property type="molecule type" value="Genomic_DNA"/>
</dbReference>
<accession>A0A9X4BIG7</accession>
<dbReference type="AlphaFoldDB" id="A0A9X4BIG7"/>
<comment type="caution">
    <text evidence="1">The sequence shown here is derived from an EMBL/GenBank/DDBJ whole genome shotgun (WGS) entry which is preliminary data.</text>
</comment>
<reference evidence="1" key="1">
    <citation type="submission" date="2023-02" db="EMBL/GenBank/DDBJ databases">
        <title>Tahibacter soli sp. nov. isolated from soil.</title>
        <authorList>
            <person name="Baek J.H."/>
            <person name="Lee J.K."/>
            <person name="Choi D.G."/>
            <person name="Jeon C.O."/>
        </authorList>
    </citation>
    <scope>NUCLEOTIDE SEQUENCE</scope>
    <source>
        <strain evidence="1">BL</strain>
    </source>
</reference>
<dbReference type="CDD" id="cd00090">
    <property type="entry name" value="HTH_ARSR"/>
    <property type="match status" value="1"/>
</dbReference>